<proteinExistence type="inferred from homology"/>
<dbReference type="GO" id="GO:0005525">
    <property type="term" value="F:GTP binding"/>
    <property type="evidence" value="ECO:0007669"/>
    <property type="project" value="InterPro"/>
</dbReference>
<dbReference type="AlphaFoldDB" id="A0A819B3X9"/>
<dbReference type="InterPro" id="IPR027417">
    <property type="entry name" value="P-loop_NTPase"/>
</dbReference>
<dbReference type="Pfam" id="PF04548">
    <property type="entry name" value="AIG1"/>
    <property type="match status" value="1"/>
</dbReference>
<comment type="similarity">
    <text evidence="1">Belongs to the TRAFAC class TrmE-Era-EngA-EngB-Septin-like GTPase superfamily. AIG1/Toc34/Toc159-like paraseptin GTPase family. IAN subfamily.</text>
</comment>
<evidence type="ECO:0000313" key="5">
    <source>
        <dbReference type="EMBL" id="CAF3794441.1"/>
    </source>
</evidence>
<dbReference type="Gene3D" id="3.40.50.300">
    <property type="entry name" value="P-loop containing nucleotide triphosphate hydrolases"/>
    <property type="match status" value="1"/>
</dbReference>
<evidence type="ECO:0000259" key="3">
    <source>
        <dbReference type="Pfam" id="PF04548"/>
    </source>
</evidence>
<evidence type="ECO:0000256" key="1">
    <source>
        <dbReference type="ARBA" id="ARBA00008535"/>
    </source>
</evidence>
<name>A0A819B3X9_9BILA</name>
<gene>
    <name evidence="5" type="ORF">OKA104_LOCUS18106</name>
    <name evidence="4" type="ORF">VCS650_LOCUS36360</name>
</gene>
<accession>A0A819B3X9</accession>
<sequence length="388" mass="45211">MADTYGLIIVGNSGVGKSFLANIILGKQYFKHDFSARSVTHRTESITCILGGKQFRIYNIPGLIEGDEERIAQNRREITRAFEEQKKHSLIVIYVFGHQNGRIRNEDVVTFRAIHNAYTFSPDSLITIVNGLPVDRPNTYNEETQATLIDLLGMRPDHICFIDRLKLGGTHQEDVRTYLIDTILNVRPRIHIKTNEINLMTDDVFQLQSDLDKLQIEMNTERYKHKDVIASMEQEYEAAQRLLVLRRLFCQGKANLRRLVSFGEQQEHLIGIIRRWESEETTYASNPSSDNYILAKTSKIDAEEELTKTFSVQHQINVALNVCRKDIEQICFEIEQIYNGRFDRQYEPVREYYILLDNLRFDSTVIDVQHNFINDLYEFTCLRYGNVE</sequence>
<feature type="domain" description="AIG1-type G" evidence="3">
    <location>
        <begin position="7"/>
        <end position="118"/>
    </location>
</feature>
<dbReference type="InterPro" id="IPR006703">
    <property type="entry name" value="G_AIG1"/>
</dbReference>
<evidence type="ECO:0000313" key="4">
    <source>
        <dbReference type="EMBL" id="CAF1398568.1"/>
    </source>
</evidence>
<dbReference type="SUPFAM" id="SSF52540">
    <property type="entry name" value="P-loop containing nucleoside triphosphate hydrolases"/>
    <property type="match status" value="1"/>
</dbReference>
<evidence type="ECO:0000313" key="6">
    <source>
        <dbReference type="Proteomes" id="UP000663881"/>
    </source>
</evidence>
<evidence type="ECO:0000256" key="2">
    <source>
        <dbReference type="ARBA" id="ARBA00022741"/>
    </source>
</evidence>
<dbReference type="OrthoDB" id="5985928at2759"/>
<dbReference type="EMBL" id="CAJNON010000885">
    <property type="protein sequence ID" value="CAF1398568.1"/>
    <property type="molecule type" value="Genomic_DNA"/>
</dbReference>
<dbReference type="EMBL" id="CAJOAY010001108">
    <property type="protein sequence ID" value="CAF3794441.1"/>
    <property type="molecule type" value="Genomic_DNA"/>
</dbReference>
<dbReference type="Proteomes" id="UP000663881">
    <property type="component" value="Unassembled WGS sequence"/>
</dbReference>
<dbReference type="Proteomes" id="UP000663891">
    <property type="component" value="Unassembled WGS sequence"/>
</dbReference>
<organism evidence="5 6">
    <name type="scientific">Adineta steineri</name>
    <dbReference type="NCBI Taxonomy" id="433720"/>
    <lineage>
        <taxon>Eukaryota</taxon>
        <taxon>Metazoa</taxon>
        <taxon>Spiralia</taxon>
        <taxon>Gnathifera</taxon>
        <taxon>Rotifera</taxon>
        <taxon>Eurotatoria</taxon>
        <taxon>Bdelloidea</taxon>
        <taxon>Adinetida</taxon>
        <taxon>Adinetidae</taxon>
        <taxon>Adineta</taxon>
    </lineage>
</organism>
<reference evidence="5" key="1">
    <citation type="submission" date="2021-02" db="EMBL/GenBank/DDBJ databases">
        <authorList>
            <person name="Nowell W R."/>
        </authorList>
    </citation>
    <scope>NUCLEOTIDE SEQUENCE</scope>
</reference>
<protein>
    <recommendedName>
        <fullName evidence="3">AIG1-type G domain-containing protein</fullName>
    </recommendedName>
</protein>
<keyword evidence="2" id="KW-0547">Nucleotide-binding</keyword>
<comment type="caution">
    <text evidence="5">The sequence shown here is derived from an EMBL/GenBank/DDBJ whole genome shotgun (WGS) entry which is preliminary data.</text>
</comment>